<dbReference type="InterPro" id="IPR011701">
    <property type="entry name" value="MFS"/>
</dbReference>
<feature type="transmembrane region" description="Helical" evidence="8">
    <location>
        <begin position="51"/>
        <end position="69"/>
    </location>
</feature>
<dbReference type="STRING" id="1423782.FD32_GL001360"/>
<keyword evidence="3" id="KW-0813">Transport</keyword>
<evidence type="ECO:0000256" key="1">
    <source>
        <dbReference type="ARBA" id="ARBA00004651"/>
    </source>
</evidence>
<comment type="caution">
    <text evidence="10">The sequence shown here is derived from an EMBL/GenBank/DDBJ whole genome shotgun (WGS) entry which is preliminary data.</text>
</comment>
<evidence type="ECO:0000256" key="2">
    <source>
        <dbReference type="ARBA" id="ARBA00009598"/>
    </source>
</evidence>
<dbReference type="PROSITE" id="PS50850">
    <property type="entry name" value="MFS"/>
    <property type="match status" value="1"/>
</dbReference>
<feature type="transmembrane region" description="Helical" evidence="8">
    <location>
        <begin position="248"/>
        <end position="266"/>
    </location>
</feature>
<keyword evidence="4" id="KW-1003">Cell membrane</keyword>
<keyword evidence="7 8" id="KW-0472">Membrane</keyword>
<dbReference type="PANTHER" id="PTHR43826">
    <property type="entry name" value="GLUCOSE-6-PHOSPHATE EXCHANGER SLC37A4"/>
    <property type="match status" value="1"/>
</dbReference>
<dbReference type="PATRIC" id="fig|1423782.4.peg.1418"/>
<accession>A0A0R1XSI3</accession>
<feature type="transmembrane region" description="Helical" evidence="8">
    <location>
        <begin position="109"/>
        <end position="133"/>
    </location>
</feature>
<dbReference type="InterPro" id="IPR021159">
    <property type="entry name" value="Sugar-P_transporter_CS"/>
</dbReference>
<evidence type="ECO:0000256" key="5">
    <source>
        <dbReference type="ARBA" id="ARBA00022692"/>
    </source>
</evidence>
<feature type="transmembrane region" description="Helical" evidence="8">
    <location>
        <begin position="318"/>
        <end position="336"/>
    </location>
</feature>
<feature type="transmembrane region" description="Helical" evidence="8">
    <location>
        <begin position="183"/>
        <end position="202"/>
    </location>
</feature>
<name>A0A0R1XSI3_9LACO</name>
<dbReference type="EMBL" id="AZGM01000022">
    <property type="protein sequence ID" value="KRM29603.1"/>
    <property type="molecule type" value="Genomic_DNA"/>
</dbReference>
<feature type="transmembrane region" description="Helical" evidence="8">
    <location>
        <begin position="154"/>
        <end position="177"/>
    </location>
</feature>
<sequence length="436" mass="47440">MDKSKIDATYRRLRLQVFIGIFVGYAGYYLLRNNFSIAIPGLIKEGFSKGQLGLALSAVSLAYGISKFVMGIVSDKSDARIFLPLGLLLVSLTNLAFGFIPALTSNITAMFVILFIIGWFQGMGWPPCGRILVHWFSLNERGGKTALWNTAHNVGGGLMAPLANWGIVLIAASSFGIKSFNGAFIIPAIAGIVIAVIAFILMRNSPESVGLPPIEEYRNDYPNKSHQLNEHNFTTKELLFKHVLNNKWVWVIACANIFVYLVRYGVENWVPTYLTEVKGITLGSASASYLWYELAGIPGTLLAGWVSDHVFHGRRGPASFCYMVLVTVFLVVYMSANSLAVINAALVAIGFLIYGPVMLVGLQALDLVPKKAAGTAAGLTGLFGYFFGSFSANAVLGWVVDMAGWHMGFVLILLASIVACLIFLTTWNVRGQEAVK</sequence>
<dbReference type="PANTHER" id="PTHR43826:SF6">
    <property type="entry name" value="GLYCEROL-3-PHOSPHATE TRANSPORTER"/>
    <property type="match status" value="1"/>
</dbReference>
<dbReference type="NCBIfam" id="TIGR00881">
    <property type="entry name" value="2A0104"/>
    <property type="match status" value="1"/>
</dbReference>
<gene>
    <name evidence="10" type="ORF">FD32_GL001360</name>
</gene>
<keyword evidence="6 8" id="KW-1133">Transmembrane helix</keyword>
<dbReference type="PIRSF" id="PIRSF002808">
    <property type="entry name" value="Hexose_phosphate_transp"/>
    <property type="match status" value="1"/>
</dbReference>
<organism evidence="10 11">
    <name type="scientific">Limosilactobacillus panis DSM 6035</name>
    <dbReference type="NCBI Taxonomy" id="1423782"/>
    <lineage>
        <taxon>Bacteria</taxon>
        <taxon>Bacillati</taxon>
        <taxon>Bacillota</taxon>
        <taxon>Bacilli</taxon>
        <taxon>Lactobacillales</taxon>
        <taxon>Lactobacillaceae</taxon>
        <taxon>Limosilactobacillus</taxon>
    </lineage>
</organism>
<comment type="subcellular location">
    <subcellularLocation>
        <location evidence="1">Cell membrane</location>
        <topology evidence="1">Multi-pass membrane protein</topology>
    </subcellularLocation>
</comment>
<dbReference type="FunFam" id="1.20.1250.20:FF:000007">
    <property type="entry name" value="Glycerol-3-phosphate transporter"/>
    <property type="match status" value="1"/>
</dbReference>
<dbReference type="OrthoDB" id="9766638at2"/>
<feature type="domain" description="Major facilitator superfamily (MFS) profile" evidence="9">
    <location>
        <begin position="13"/>
        <end position="434"/>
    </location>
</feature>
<evidence type="ECO:0000313" key="11">
    <source>
        <dbReference type="Proteomes" id="UP000051412"/>
    </source>
</evidence>
<feature type="transmembrane region" description="Helical" evidence="8">
    <location>
        <begin position="342"/>
        <end position="365"/>
    </location>
</feature>
<keyword evidence="5 8" id="KW-0812">Transmembrane</keyword>
<dbReference type="CDD" id="cd17345">
    <property type="entry name" value="MFS_GlpT"/>
    <property type="match status" value="1"/>
</dbReference>
<feature type="transmembrane region" description="Helical" evidence="8">
    <location>
        <begin position="286"/>
        <end position="306"/>
    </location>
</feature>
<evidence type="ECO:0000256" key="6">
    <source>
        <dbReference type="ARBA" id="ARBA00022989"/>
    </source>
</evidence>
<reference evidence="10 11" key="1">
    <citation type="journal article" date="2015" name="Genome Announc.">
        <title>Expanding the biotechnology potential of lactobacilli through comparative genomics of 213 strains and associated genera.</title>
        <authorList>
            <person name="Sun Z."/>
            <person name="Harris H.M."/>
            <person name="McCann A."/>
            <person name="Guo C."/>
            <person name="Argimon S."/>
            <person name="Zhang W."/>
            <person name="Yang X."/>
            <person name="Jeffery I.B."/>
            <person name="Cooney J.C."/>
            <person name="Kagawa T.F."/>
            <person name="Liu W."/>
            <person name="Song Y."/>
            <person name="Salvetti E."/>
            <person name="Wrobel A."/>
            <person name="Rasinkangas P."/>
            <person name="Parkhill J."/>
            <person name="Rea M.C."/>
            <person name="O'Sullivan O."/>
            <person name="Ritari J."/>
            <person name="Douillard F.P."/>
            <person name="Paul Ross R."/>
            <person name="Yang R."/>
            <person name="Briner A.E."/>
            <person name="Felis G.E."/>
            <person name="de Vos W.M."/>
            <person name="Barrangou R."/>
            <person name="Klaenhammer T.R."/>
            <person name="Caufield P.W."/>
            <person name="Cui Y."/>
            <person name="Zhang H."/>
            <person name="O'Toole P.W."/>
        </authorList>
    </citation>
    <scope>NUCLEOTIDE SEQUENCE [LARGE SCALE GENOMIC DNA]</scope>
    <source>
        <strain evidence="10 11">DSM 6035</strain>
    </source>
</reference>
<feature type="transmembrane region" description="Helical" evidence="8">
    <location>
        <begin position="377"/>
        <end position="399"/>
    </location>
</feature>
<dbReference type="RefSeq" id="WP_047769220.1">
    <property type="nucleotide sequence ID" value="NZ_AZGM01000022.1"/>
</dbReference>
<dbReference type="SUPFAM" id="SSF103473">
    <property type="entry name" value="MFS general substrate transporter"/>
    <property type="match status" value="1"/>
</dbReference>
<dbReference type="InterPro" id="IPR020846">
    <property type="entry name" value="MFS_dom"/>
</dbReference>
<protein>
    <submittedName>
        <fullName evidence="10">Glycerol-3-phosphate transporter</fullName>
    </submittedName>
</protein>
<dbReference type="InterPro" id="IPR036259">
    <property type="entry name" value="MFS_trans_sf"/>
</dbReference>
<dbReference type="InterPro" id="IPR000849">
    <property type="entry name" value="Sugar_P_transporter"/>
</dbReference>
<feature type="transmembrane region" description="Helical" evidence="8">
    <location>
        <begin position="405"/>
        <end position="427"/>
    </location>
</feature>
<dbReference type="Proteomes" id="UP000051412">
    <property type="component" value="Unassembled WGS sequence"/>
</dbReference>
<evidence type="ECO:0000256" key="4">
    <source>
        <dbReference type="ARBA" id="ARBA00022475"/>
    </source>
</evidence>
<evidence type="ECO:0000259" key="9">
    <source>
        <dbReference type="PROSITE" id="PS50850"/>
    </source>
</evidence>
<evidence type="ECO:0000256" key="8">
    <source>
        <dbReference type="SAM" id="Phobius"/>
    </source>
</evidence>
<comment type="similarity">
    <text evidence="2">Belongs to the major facilitator superfamily. Organophosphate:Pi antiporter (OPA) (TC 2.A.1.4) family.</text>
</comment>
<dbReference type="Pfam" id="PF07690">
    <property type="entry name" value="MFS_1"/>
    <property type="match status" value="1"/>
</dbReference>
<keyword evidence="11" id="KW-1185">Reference proteome</keyword>
<dbReference type="PROSITE" id="PS00942">
    <property type="entry name" value="GLPT"/>
    <property type="match status" value="1"/>
</dbReference>
<evidence type="ECO:0000256" key="3">
    <source>
        <dbReference type="ARBA" id="ARBA00022448"/>
    </source>
</evidence>
<evidence type="ECO:0000313" key="10">
    <source>
        <dbReference type="EMBL" id="KRM29603.1"/>
    </source>
</evidence>
<evidence type="ECO:0000256" key="7">
    <source>
        <dbReference type="ARBA" id="ARBA00023136"/>
    </source>
</evidence>
<dbReference type="InterPro" id="IPR051337">
    <property type="entry name" value="OPA_Antiporter"/>
</dbReference>
<proteinExistence type="inferred from homology"/>
<dbReference type="AlphaFoldDB" id="A0A0R1XSI3"/>
<feature type="transmembrane region" description="Helical" evidence="8">
    <location>
        <begin position="12"/>
        <end position="31"/>
    </location>
</feature>
<dbReference type="GO" id="GO:0061513">
    <property type="term" value="F:glucose 6-phosphate:phosphate antiporter activity"/>
    <property type="evidence" value="ECO:0007669"/>
    <property type="project" value="TreeGrafter"/>
</dbReference>
<dbReference type="Gene3D" id="1.20.1250.20">
    <property type="entry name" value="MFS general substrate transporter like domains"/>
    <property type="match status" value="2"/>
</dbReference>
<dbReference type="GO" id="GO:0005886">
    <property type="term" value="C:plasma membrane"/>
    <property type="evidence" value="ECO:0007669"/>
    <property type="project" value="UniProtKB-SubCell"/>
</dbReference>
<dbReference type="GO" id="GO:0035435">
    <property type="term" value="P:phosphate ion transmembrane transport"/>
    <property type="evidence" value="ECO:0007669"/>
    <property type="project" value="TreeGrafter"/>
</dbReference>
<feature type="transmembrane region" description="Helical" evidence="8">
    <location>
        <begin position="81"/>
        <end position="103"/>
    </location>
</feature>